<dbReference type="OrthoDB" id="9795125at2"/>
<dbReference type="NCBIfam" id="TIGR02892">
    <property type="entry name" value="spore_yabP"/>
    <property type="match status" value="1"/>
</dbReference>
<dbReference type="AlphaFoldDB" id="A0A140L083"/>
<dbReference type="Proteomes" id="UP000070456">
    <property type="component" value="Unassembled WGS sequence"/>
</dbReference>
<dbReference type="PATRIC" id="fig|520762.4.peg.2995"/>
<dbReference type="InterPro" id="IPR022476">
    <property type="entry name" value="Spore_YabP/YqfC"/>
</dbReference>
<dbReference type="PIRSF" id="PIRSF011576">
    <property type="entry name" value="YabP"/>
    <property type="match status" value="1"/>
</dbReference>
<protein>
    <submittedName>
        <fullName evidence="1">Spore protein YabP</fullName>
    </submittedName>
</protein>
<organism evidence="1 2">
    <name type="scientific">Thermotalea metallivorans</name>
    <dbReference type="NCBI Taxonomy" id="520762"/>
    <lineage>
        <taxon>Bacteria</taxon>
        <taxon>Bacillati</taxon>
        <taxon>Bacillota</taxon>
        <taxon>Clostridia</taxon>
        <taxon>Peptostreptococcales</taxon>
        <taxon>Thermotaleaceae</taxon>
        <taxon>Thermotalea</taxon>
    </lineage>
</organism>
<dbReference type="InterPro" id="IPR038705">
    <property type="entry name" value="YabP_sf"/>
</dbReference>
<dbReference type="Pfam" id="PF07873">
    <property type="entry name" value="YabP"/>
    <property type="match status" value="1"/>
</dbReference>
<dbReference type="EMBL" id="LOEE01000070">
    <property type="protein sequence ID" value="KXG73958.1"/>
    <property type="molecule type" value="Genomic_DNA"/>
</dbReference>
<evidence type="ECO:0000313" key="2">
    <source>
        <dbReference type="Proteomes" id="UP000070456"/>
    </source>
</evidence>
<sequence>MEDKRVAKSKSHHLILENREKLSISGVEHVDSFNENTVLLETVQGVLTIKGNELNINKLNLDDGNVVVEGFFYSINYSDKDSLQNKGVGFLGKMFK</sequence>
<dbReference type="InterPro" id="IPR012504">
    <property type="entry name" value="Spore_YabP"/>
</dbReference>
<accession>A0A140L083</accession>
<proteinExistence type="predicted"/>
<dbReference type="Gene3D" id="2.60.40.2000">
    <property type="match status" value="1"/>
</dbReference>
<comment type="caution">
    <text evidence="1">The sequence shown here is derived from an EMBL/GenBank/DDBJ whole genome shotgun (WGS) entry which is preliminary data.</text>
</comment>
<name>A0A140L083_9FIRM</name>
<keyword evidence="2" id="KW-1185">Reference proteome</keyword>
<dbReference type="STRING" id="520762.AN619_27130"/>
<dbReference type="GO" id="GO:0030435">
    <property type="term" value="P:sporulation resulting in formation of a cellular spore"/>
    <property type="evidence" value="ECO:0007669"/>
    <property type="project" value="InterPro"/>
</dbReference>
<gene>
    <name evidence="1" type="primary">yabP</name>
    <name evidence="1" type="ORF">AN619_27130</name>
</gene>
<reference evidence="1 2" key="1">
    <citation type="submission" date="2015-12" db="EMBL/GenBank/DDBJ databases">
        <title>Draft genome sequence of the thermoanaerobe Thermotalea metallivorans, an isolate from the runoff channel of the Great Artesian Basin, Australia.</title>
        <authorList>
            <person name="Patel B.K."/>
        </authorList>
    </citation>
    <scope>NUCLEOTIDE SEQUENCE [LARGE SCALE GENOMIC DNA]</scope>
    <source>
        <strain evidence="1 2">B2-1</strain>
    </source>
</reference>
<evidence type="ECO:0000313" key="1">
    <source>
        <dbReference type="EMBL" id="KXG73958.1"/>
    </source>
</evidence>
<dbReference type="RefSeq" id="WP_068557808.1">
    <property type="nucleotide sequence ID" value="NZ_LOEE01000070.1"/>
</dbReference>